<sequence length="202" mass="23291">MKVDSFNELDIEEFLSTYKAFKNSKFITIIWKVYNKNQLEEFLNINKDNTATHNCYAYKYGFQNQEYGYFNDKEPNGTSGDCLLSIINKKNITNIVILVTRHFGGTKLGTGNLQKAYSAGAIELIDKSSIKIKSIMCKLKIQYSINDSKKINNFINKICVKTIPLIVYEGNFVISTVLIKTKELLNEVMFKIKILEEIIDYF</sequence>
<accession>A0A0K1W0K1</accession>
<dbReference type="Pfam" id="PF01205">
    <property type="entry name" value="Impact_N"/>
    <property type="match status" value="1"/>
</dbReference>
<feature type="domain" description="Impact N-terminal" evidence="2">
    <location>
        <begin position="22"/>
        <end position="123"/>
    </location>
</feature>
<dbReference type="GO" id="GO:0006446">
    <property type="term" value="P:regulation of translational initiation"/>
    <property type="evidence" value="ECO:0007669"/>
    <property type="project" value="TreeGrafter"/>
</dbReference>
<name>A0A0K1W0K1_9MOLU</name>
<dbReference type="OrthoDB" id="9813771at2"/>
<dbReference type="KEGG" id="sll:SLITO_v1c00530"/>
<dbReference type="PATRIC" id="fig|216942.3.peg.53"/>
<evidence type="ECO:0000259" key="2">
    <source>
        <dbReference type="Pfam" id="PF01205"/>
    </source>
</evidence>
<dbReference type="SUPFAM" id="SSF54211">
    <property type="entry name" value="Ribosomal protein S5 domain 2-like"/>
    <property type="match status" value="1"/>
</dbReference>
<evidence type="ECO:0000256" key="1">
    <source>
        <dbReference type="ARBA" id="ARBA00007665"/>
    </source>
</evidence>
<dbReference type="AlphaFoldDB" id="A0A0K1W0K1"/>
<dbReference type="PANTHER" id="PTHR16301:SF20">
    <property type="entry name" value="IMPACT FAMILY MEMBER YIGZ"/>
    <property type="match status" value="1"/>
</dbReference>
<comment type="similarity">
    <text evidence="1">Belongs to the IMPACT family.</text>
</comment>
<dbReference type="PANTHER" id="PTHR16301">
    <property type="entry name" value="IMPACT-RELATED"/>
    <property type="match status" value="1"/>
</dbReference>
<reference evidence="3 4" key="1">
    <citation type="journal article" date="2015" name="Genome Announc.">
        <title>Complete Genome Sequence of Spiroplasma litorale TN-1T (DSM 21781), a Bacterium Isolated from a Green-Eyed Horsefly (Tabanus nigrovittatus).</title>
        <authorList>
            <person name="Lo W.S."/>
            <person name="Lai Y.C."/>
            <person name="Lien Y.W."/>
            <person name="Wang T.H."/>
            <person name="Kuo C.H."/>
        </authorList>
    </citation>
    <scope>NUCLEOTIDE SEQUENCE [LARGE SCALE GENOMIC DNA]</scope>
    <source>
        <strain evidence="3 4">TN-1</strain>
    </source>
</reference>
<dbReference type="Proteomes" id="UP000067476">
    <property type="component" value="Chromosome"/>
</dbReference>
<proteinExistence type="inferred from homology"/>
<dbReference type="InterPro" id="IPR036956">
    <property type="entry name" value="Impact_N_sf"/>
</dbReference>
<organism evidence="3 4">
    <name type="scientific">Spiroplasma litorale</name>
    <dbReference type="NCBI Taxonomy" id="216942"/>
    <lineage>
        <taxon>Bacteria</taxon>
        <taxon>Bacillati</taxon>
        <taxon>Mycoplasmatota</taxon>
        <taxon>Mollicutes</taxon>
        <taxon>Entomoplasmatales</taxon>
        <taxon>Spiroplasmataceae</taxon>
        <taxon>Spiroplasma</taxon>
    </lineage>
</organism>
<gene>
    <name evidence="3" type="ORF">SLITO_v1c00530</name>
</gene>
<dbReference type="RefSeq" id="WP_083433310.1">
    <property type="nucleotide sequence ID" value="NZ_CP012357.1"/>
</dbReference>
<dbReference type="InterPro" id="IPR001498">
    <property type="entry name" value="Impact_N"/>
</dbReference>
<protein>
    <recommendedName>
        <fullName evidence="2">Impact N-terminal domain-containing protein</fullName>
    </recommendedName>
</protein>
<dbReference type="Gene3D" id="3.30.230.30">
    <property type="entry name" value="Impact, N-terminal domain"/>
    <property type="match status" value="1"/>
</dbReference>
<dbReference type="STRING" id="216942.SLITO_v1c00530"/>
<dbReference type="EMBL" id="CP012357">
    <property type="protein sequence ID" value="AKX33721.1"/>
    <property type="molecule type" value="Genomic_DNA"/>
</dbReference>
<dbReference type="GO" id="GO:0005737">
    <property type="term" value="C:cytoplasm"/>
    <property type="evidence" value="ECO:0007669"/>
    <property type="project" value="TreeGrafter"/>
</dbReference>
<dbReference type="InterPro" id="IPR020568">
    <property type="entry name" value="Ribosomal_Su5_D2-typ_SF"/>
</dbReference>
<evidence type="ECO:0000313" key="4">
    <source>
        <dbReference type="Proteomes" id="UP000067476"/>
    </source>
</evidence>
<keyword evidence="4" id="KW-1185">Reference proteome</keyword>
<dbReference type="InterPro" id="IPR023582">
    <property type="entry name" value="Impact"/>
</dbReference>
<evidence type="ECO:0000313" key="3">
    <source>
        <dbReference type="EMBL" id="AKX33721.1"/>
    </source>
</evidence>